<dbReference type="AlphaFoldDB" id="A0A7K3TIX4"/>
<dbReference type="Pfam" id="PF04014">
    <property type="entry name" value="MazE_antitoxin"/>
    <property type="match status" value="1"/>
</dbReference>
<dbReference type="EMBL" id="WHZY01000005">
    <property type="protein sequence ID" value="NEG78213.1"/>
    <property type="molecule type" value="Genomic_DNA"/>
</dbReference>
<accession>A0A7K3TIX4</accession>
<feature type="domain" description="SpoVT-AbrB" evidence="2">
    <location>
        <begin position="3"/>
        <end position="48"/>
    </location>
</feature>
<name>A0A7K3TIX4_9BIFI</name>
<organism evidence="3 4">
    <name type="scientific">Bifidobacterium avesanii</name>
    <dbReference type="NCBI Taxonomy" id="1798157"/>
    <lineage>
        <taxon>Bacteria</taxon>
        <taxon>Bacillati</taxon>
        <taxon>Actinomycetota</taxon>
        <taxon>Actinomycetes</taxon>
        <taxon>Bifidobacteriales</taxon>
        <taxon>Bifidobacteriaceae</taxon>
        <taxon>Bifidobacterium</taxon>
    </lineage>
</organism>
<keyword evidence="1 3" id="KW-0238">DNA-binding</keyword>
<evidence type="ECO:0000256" key="1">
    <source>
        <dbReference type="PROSITE-ProRule" id="PRU01076"/>
    </source>
</evidence>
<evidence type="ECO:0000313" key="3">
    <source>
        <dbReference type="EMBL" id="NEG78213.1"/>
    </source>
</evidence>
<dbReference type="SUPFAM" id="SSF89447">
    <property type="entry name" value="AbrB/MazE/MraZ-like"/>
    <property type="match status" value="1"/>
</dbReference>
<dbReference type="InterPro" id="IPR039052">
    <property type="entry name" value="Antitox_PemI-like"/>
</dbReference>
<dbReference type="PANTHER" id="PTHR40516">
    <property type="entry name" value="ANTITOXIN CHPS-RELATED"/>
    <property type="match status" value="1"/>
</dbReference>
<dbReference type="SMART" id="SM00966">
    <property type="entry name" value="SpoVT_AbrB"/>
    <property type="match status" value="1"/>
</dbReference>
<dbReference type="GO" id="GO:0097351">
    <property type="term" value="F:toxin sequestering activity"/>
    <property type="evidence" value="ECO:0007669"/>
    <property type="project" value="InterPro"/>
</dbReference>
<evidence type="ECO:0000259" key="2">
    <source>
        <dbReference type="PROSITE" id="PS51740"/>
    </source>
</evidence>
<protein>
    <submittedName>
        <fullName evidence="3">AbrB/MazE/SpoVT family DNA-binding domain-containing protein</fullName>
    </submittedName>
</protein>
<dbReference type="OrthoDB" id="9795766at2"/>
<dbReference type="PANTHER" id="PTHR40516:SF1">
    <property type="entry name" value="ANTITOXIN CHPS-RELATED"/>
    <property type="match status" value="1"/>
</dbReference>
<dbReference type="Proteomes" id="UP000469763">
    <property type="component" value="Unassembled WGS sequence"/>
</dbReference>
<comment type="caution">
    <text evidence="3">The sequence shown here is derived from an EMBL/GenBank/DDBJ whole genome shotgun (WGS) entry which is preliminary data.</text>
</comment>
<sequence length="87" mass="9362">MTATIAKWGNSAGVRIPRDIREAIGIEEGSTVSMEVRDGSIVLRPVQTPARRIGRYALPDLDALFAHYDGPQPAEDGFAGPVGKEEL</sequence>
<gene>
    <name evidence="3" type="ORF">GFD22_04375</name>
</gene>
<dbReference type="InterPro" id="IPR007159">
    <property type="entry name" value="SpoVT-AbrB_dom"/>
</dbReference>
<keyword evidence="4" id="KW-1185">Reference proteome</keyword>
<reference evidence="3 4" key="1">
    <citation type="submission" date="2019-10" db="EMBL/GenBank/DDBJ databases">
        <title>Bifidobacterium from non-human primates.</title>
        <authorList>
            <person name="Modesto M."/>
        </authorList>
    </citation>
    <scope>NUCLEOTIDE SEQUENCE [LARGE SCALE GENOMIC DNA]</scope>
    <source>
        <strain evidence="3 4">TREC</strain>
    </source>
</reference>
<dbReference type="GO" id="GO:0003677">
    <property type="term" value="F:DNA binding"/>
    <property type="evidence" value="ECO:0007669"/>
    <property type="project" value="UniProtKB-UniRule"/>
</dbReference>
<proteinExistence type="predicted"/>
<dbReference type="PROSITE" id="PS51740">
    <property type="entry name" value="SPOVT_ABRB"/>
    <property type="match status" value="1"/>
</dbReference>
<dbReference type="Gene3D" id="2.10.260.10">
    <property type="match status" value="1"/>
</dbReference>
<evidence type="ECO:0000313" key="4">
    <source>
        <dbReference type="Proteomes" id="UP000469763"/>
    </source>
</evidence>
<dbReference type="NCBIfam" id="TIGR01439">
    <property type="entry name" value="lp_hng_hel_AbrB"/>
    <property type="match status" value="1"/>
</dbReference>
<dbReference type="InterPro" id="IPR037914">
    <property type="entry name" value="SpoVT-AbrB_sf"/>
</dbReference>